<feature type="compositionally biased region" description="Basic and acidic residues" evidence="1">
    <location>
        <begin position="108"/>
        <end position="124"/>
    </location>
</feature>
<reference evidence="2 3" key="1">
    <citation type="submission" date="2024-01" db="EMBL/GenBank/DDBJ databases">
        <title>The genomes of 5 underutilized Papilionoideae crops provide insights into root nodulation and disease resistanc.</title>
        <authorList>
            <person name="Jiang F."/>
        </authorList>
    </citation>
    <scope>NUCLEOTIDE SEQUENCE [LARGE SCALE GENOMIC DNA]</scope>
    <source>
        <strain evidence="2">DUOXIRENSHENG_FW03</strain>
        <tissue evidence="2">Leaves</tissue>
    </source>
</reference>
<feature type="compositionally biased region" description="Basic residues" evidence="1">
    <location>
        <begin position="141"/>
        <end position="157"/>
    </location>
</feature>
<feature type="compositionally biased region" description="Basic residues" evidence="1">
    <location>
        <begin position="255"/>
        <end position="269"/>
    </location>
</feature>
<dbReference type="Proteomes" id="UP001386955">
    <property type="component" value="Unassembled WGS sequence"/>
</dbReference>
<keyword evidence="3" id="KW-1185">Reference proteome</keyword>
<proteinExistence type="predicted"/>
<gene>
    <name evidence="2" type="ORF">VNO78_25786</name>
</gene>
<feature type="region of interest" description="Disordered" evidence="1">
    <location>
        <begin position="80"/>
        <end position="319"/>
    </location>
</feature>
<accession>A0AAN9XFN2</accession>
<comment type="caution">
    <text evidence="2">The sequence shown here is derived from an EMBL/GenBank/DDBJ whole genome shotgun (WGS) entry which is preliminary data.</text>
</comment>
<feature type="compositionally biased region" description="Acidic residues" evidence="1">
    <location>
        <begin position="239"/>
        <end position="248"/>
    </location>
</feature>
<feature type="compositionally biased region" description="Basic residues" evidence="1">
    <location>
        <begin position="221"/>
        <end position="233"/>
    </location>
</feature>
<evidence type="ECO:0000313" key="2">
    <source>
        <dbReference type="EMBL" id="KAK7390480.1"/>
    </source>
</evidence>
<evidence type="ECO:0000256" key="1">
    <source>
        <dbReference type="SAM" id="MobiDB-lite"/>
    </source>
</evidence>
<sequence length="436" mass="48597">MSPTTIAAVEALVIIHPTATQIAVAAVPNHPDSETLGTATELITITVTLCQGNSADETVRIWTATVAICSDLEDYIKADEASDRENGESLCDSDSESEKSVSNESDEISDRRKQESESESEKSGVPDAESESESEDDRRGTKSRRNGRSNSSRKNRRFSNLDESEESQSDDSNVSRRKSSRNRSNSEESENDDSNVSRRNRRSNRSRSNSDESENDDSNVRRRKSRRNRRSIRNRSNSDESEESESDDSNVSGTKSRRNRRSNRNRKNRRYIDIDSDDDSHVSKTKRKKGSSSSRLRLKQSTTGIAKRSSETWEENGSGCGDAKNKLSVDEVMKAIKLVVKPIKLKELLDSPKKLLFVLIQLAGMLFIGTCRWQGLCCLLLNAIELDANVIAICSLRKFVDFCTIHFVVAFNPKGNQIANNCDGVGPYGSDLAHAR</sequence>
<evidence type="ECO:0000313" key="3">
    <source>
        <dbReference type="Proteomes" id="UP001386955"/>
    </source>
</evidence>
<protein>
    <submittedName>
        <fullName evidence="2">Uncharacterized protein</fullName>
    </submittedName>
</protein>
<feature type="compositionally biased region" description="Low complexity" evidence="1">
    <location>
        <begin position="291"/>
        <end position="303"/>
    </location>
</feature>
<organism evidence="2 3">
    <name type="scientific">Psophocarpus tetragonolobus</name>
    <name type="common">Winged bean</name>
    <name type="synonym">Dolichos tetragonolobus</name>
    <dbReference type="NCBI Taxonomy" id="3891"/>
    <lineage>
        <taxon>Eukaryota</taxon>
        <taxon>Viridiplantae</taxon>
        <taxon>Streptophyta</taxon>
        <taxon>Embryophyta</taxon>
        <taxon>Tracheophyta</taxon>
        <taxon>Spermatophyta</taxon>
        <taxon>Magnoliopsida</taxon>
        <taxon>eudicotyledons</taxon>
        <taxon>Gunneridae</taxon>
        <taxon>Pentapetalae</taxon>
        <taxon>rosids</taxon>
        <taxon>fabids</taxon>
        <taxon>Fabales</taxon>
        <taxon>Fabaceae</taxon>
        <taxon>Papilionoideae</taxon>
        <taxon>50 kb inversion clade</taxon>
        <taxon>NPAAA clade</taxon>
        <taxon>indigoferoid/millettioid clade</taxon>
        <taxon>Phaseoleae</taxon>
        <taxon>Psophocarpus</taxon>
    </lineage>
</organism>
<name>A0AAN9XFN2_PSOTE</name>
<dbReference type="AlphaFoldDB" id="A0AAN9XFN2"/>
<dbReference type="EMBL" id="JAYMYS010000006">
    <property type="protein sequence ID" value="KAK7390480.1"/>
    <property type="molecule type" value="Genomic_DNA"/>
</dbReference>